<organism evidence="4 5">
    <name type="scientific">Kibdelosporangium banguiense</name>
    <dbReference type="NCBI Taxonomy" id="1365924"/>
    <lineage>
        <taxon>Bacteria</taxon>
        <taxon>Bacillati</taxon>
        <taxon>Actinomycetota</taxon>
        <taxon>Actinomycetes</taxon>
        <taxon>Pseudonocardiales</taxon>
        <taxon>Pseudonocardiaceae</taxon>
        <taxon>Kibdelosporangium</taxon>
    </lineage>
</organism>
<feature type="transmembrane region" description="Helical" evidence="2">
    <location>
        <begin position="40"/>
        <end position="65"/>
    </location>
</feature>
<dbReference type="InterPro" id="IPR005182">
    <property type="entry name" value="YdbS-like_PH"/>
</dbReference>
<feature type="domain" description="YdbS-like PH" evidence="3">
    <location>
        <begin position="98"/>
        <end position="172"/>
    </location>
</feature>
<reference evidence="4 5" key="1">
    <citation type="submission" date="2021-03" db="EMBL/GenBank/DDBJ databases">
        <title>Sequencing the genomes of 1000 actinobacteria strains.</title>
        <authorList>
            <person name="Klenk H.-P."/>
        </authorList>
    </citation>
    <scope>NUCLEOTIDE SEQUENCE [LARGE SCALE GENOMIC DNA]</scope>
    <source>
        <strain evidence="4 5">DSM 46670</strain>
    </source>
</reference>
<dbReference type="EMBL" id="JAGINW010000001">
    <property type="protein sequence ID" value="MBP2329067.1"/>
    <property type="molecule type" value="Genomic_DNA"/>
</dbReference>
<feature type="transmembrane region" description="Helical" evidence="2">
    <location>
        <begin position="71"/>
        <end position="89"/>
    </location>
</feature>
<dbReference type="Proteomes" id="UP001519332">
    <property type="component" value="Unassembled WGS sequence"/>
</dbReference>
<accession>A0ABS4TXC6</accession>
<gene>
    <name evidence="4" type="ORF">JOF56_009452</name>
</gene>
<comment type="caution">
    <text evidence="4">The sequence shown here is derived from an EMBL/GenBank/DDBJ whole genome shotgun (WGS) entry which is preliminary data.</text>
</comment>
<dbReference type="PANTHER" id="PTHR34473">
    <property type="entry name" value="UPF0699 TRANSMEMBRANE PROTEIN YDBS"/>
    <property type="match status" value="1"/>
</dbReference>
<dbReference type="PANTHER" id="PTHR34473:SF3">
    <property type="entry name" value="TRANSMEMBRANE PROTEIN-RELATED"/>
    <property type="match status" value="1"/>
</dbReference>
<evidence type="ECO:0000256" key="1">
    <source>
        <dbReference type="SAM" id="MobiDB-lite"/>
    </source>
</evidence>
<keyword evidence="2" id="KW-0812">Transmembrane</keyword>
<dbReference type="RefSeq" id="WP_209645934.1">
    <property type="nucleotide sequence ID" value="NZ_JAGINW010000001.1"/>
</dbReference>
<keyword evidence="2" id="KW-1133">Transmembrane helix</keyword>
<evidence type="ECO:0000313" key="4">
    <source>
        <dbReference type="EMBL" id="MBP2329067.1"/>
    </source>
</evidence>
<proteinExistence type="predicted"/>
<evidence type="ECO:0000259" key="3">
    <source>
        <dbReference type="Pfam" id="PF03703"/>
    </source>
</evidence>
<evidence type="ECO:0000256" key="2">
    <source>
        <dbReference type="SAM" id="Phobius"/>
    </source>
</evidence>
<feature type="region of interest" description="Disordered" evidence="1">
    <location>
        <begin position="1"/>
        <end position="23"/>
    </location>
</feature>
<keyword evidence="2" id="KW-0472">Membrane</keyword>
<evidence type="ECO:0000313" key="5">
    <source>
        <dbReference type="Proteomes" id="UP001519332"/>
    </source>
</evidence>
<protein>
    <submittedName>
        <fullName evidence="4">Membrane protein YdbS with pleckstrin-like domain</fullName>
    </submittedName>
</protein>
<name>A0ABS4TXC6_9PSEU</name>
<sequence length="185" mass="21061">MDKTSLSTSDSSAPAEELEQRSADSFRIRQPRHRLNPRFILWRTLNTFFWAIGVIGVFVTLYAIFPSIRTWLGPITWVAAGVFVVNLLFMPTYRYLVHRWETTDQMVYALSGWISREWRIVPISRIQSIDTLQGPLERALRLATIKVITASSEGSVKIEGLDAEVAREAVRHLNEITQNTPGDAT</sequence>
<feature type="compositionally biased region" description="Polar residues" evidence="1">
    <location>
        <begin position="1"/>
        <end position="12"/>
    </location>
</feature>
<keyword evidence="5" id="KW-1185">Reference proteome</keyword>
<dbReference type="Pfam" id="PF03703">
    <property type="entry name" value="bPH_2"/>
    <property type="match status" value="1"/>
</dbReference>